<organism evidence="3 4">
    <name type="scientific">Hydrogenovibrio crunogenus</name>
    <dbReference type="NCBI Taxonomy" id="39765"/>
    <lineage>
        <taxon>Bacteria</taxon>
        <taxon>Pseudomonadati</taxon>
        <taxon>Pseudomonadota</taxon>
        <taxon>Gammaproteobacteria</taxon>
        <taxon>Thiotrichales</taxon>
        <taxon>Piscirickettsiaceae</taxon>
        <taxon>Hydrogenovibrio</taxon>
    </lineage>
</organism>
<keyword evidence="4" id="KW-1185">Reference proteome</keyword>
<feature type="transmembrane region" description="Helical" evidence="1">
    <location>
        <begin position="6"/>
        <end position="30"/>
    </location>
</feature>
<gene>
    <name evidence="3" type="ORF">GHNINEIG_00139</name>
</gene>
<protein>
    <submittedName>
        <fullName evidence="3">Membrane protein</fullName>
    </submittedName>
</protein>
<proteinExistence type="predicted"/>
<dbReference type="OrthoDB" id="8419862at2"/>
<feature type="transmembrane region" description="Helical" evidence="1">
    <location>
        <begin position="91"/>
        <end position="109"/>
    </location>
</feature>
<feature type="domain" description="Copper resistance protein D" evidence="2">
    <location>
        <begin position="48"/>
        <end position="150"/>
    </location>
</feature>
<reference evidence="3 4" key="1">
    <citation type="submission" date="2018-08" db="EMBL/GenBank/DDBJ databases">
        <title>Horizontal acquisition of hydrogen conversion ability and other habitat adaptations in Hydrogenovibrio crunogenus strains.</title>
        <authorList>
            <person name="Gonnella G."/>
            <person name="Adam N."/>
            <person name="Perner M."/>
        </authorList>
    </citation>
    <scope>NUCLEOTIDE SEQUENCE [LARGE SCALE GENOMIC DNA]</scope>
    <source>
        <strain evidence="3 4">SP-41</strain>
    </source>
</reference>
<dbReference type="Proteomes" id="UP000296201">
    <property type="component" value="Chromosome"/>
</dbReference>
<dbReference type="Pfam" id="PF05425">
    <property type="entry name" value="CopD"/>
    <property type="match status" value="1"/>
</dbReference>
<sequence length="160" mass="18830">MNWETMILSSLHAIAAVIWVGGMFFAYRVLRPAAASLESRERLILWEKVFRRFFGWVWFFIFVLVISGYWDWLTRLGPIEQAPLYLQLMEWIGWVMVGLFTWLFFWPFAKFKIRMAQYEFAEAGHIMNTRMRPVIAINLMLGVIAVVIGASGPFWPVIPF</sequence>
<name>A0A4P7NXD1_9GAMM</name>
<dbReference type="GO" id="GO:0016020">
    <property type="term" value="C:membrane"/>
    <property type="evidence" value="ECO:0007669"/>
    <property type="project" value="InterPro"/>
</dbReference>
<feature type="transmembrane region" description="Helical" evidence="1">
    <location>
        <begin position="135"/>
        <end position="158"/>
    </location>
</feature>
<dbReference type="AlphaFoldDB" id="A0A4P7NXD1"/>
<dbReference type="EMBL" id="CP032096">
    <property type="protein sequence ID" value="QBZ82115.1"/>
    <property type="molecule type" value="Genomic_DNA"/>
</dbReference>
<accession>A0A4P7NXD1</accession>
<dbReference type="InterPro" id="IPR008457">
    <property type="entry name" value="Cu-R_CopD_dom"/>
</dbReference>
<evidence type="ECO:0000256" key="1">
    <source>
        <dbReference type="SAM" id="Phobius"/>
    </source>
</evidence>
<feature type="transmembrane region" description="Helical" evidence="1">
    <location>
        <begin position="50"/>
        <end position="71"/>
    </location>
</feature>
<keyword evidence="1" id="KW-0472">Membrane</keyword>
<dbReference type="RefSeq" id="WP_135794873.1">
    <property type="nucleotide sequence ID" value="NZ_CP032096.1"/>
</dbReference>
<keyword evidence="1" id="KW-1133">Transmembrane helix</keyword>
<evidence type="ECO:0000313" key="4">
    <source>
        <dbReference type="Proteomes" id="UP000296201"/>
    </source>
</evidence>
<keyword evidence="1" id="KW-0812">Transmembrane</keyword>
<evidence type="ECO:0000313" key="3">
    <source>
        <dbReference type="EMBL" id="QBZ82115.1"/>
    </source>
</evidence>
<evidence type="ECO:0000259" key="2">
    <source>
        <dbReference type="Pfam" id="PF05425"/>
    </source>
</evidence>